<evidence type="ECO:0000256" key="1">
    <source>
        <dbReference type="ARBA" id="ARBA00001971"/>
    </source>
</evidence>
<keyword evidence="5" id="KW-0812">Transmembrane</keyword>
<organism evidence="13 14">
    <name type="scientific">Camelina sativa</name>
    <name type="common">False flax</name>
    <name type="synonym">Myagrum sativum</name>
    <dbReference type="NCBI Taxonomy" id="90675"/>
    <lineage>
        <taxon>Eukaryota</taxon>
        <taxon>Viridiplantae</taxon>
        <taxon>Streptophyta</taxon>
        <taxon>Embryophyta</taxon>
        <taxon>Tracheophyta</taxon>
        <taxon>Spermatophyta</taxon>
        <taxon>Magnoliopsida</taxon>
        <taxon>eudicotyledons</taxon>
        <taxon>Gunneridae</taxon>
        <taxon>Pentapetalae</taxon>
        <taxon>rosids</taxon>
        <taxon>malvids</taxon>
        <taxon>Brassicales</taxon>
        <taxon>Brassicaceae</taxon>
        <taxon>Camelineae</taxon>
        <taxon>Camelina</taxon>
    </lineage>
</organism>
<accession>A0ABM1QKI7</accession>
<reference evidence="14" key="2">
    <citation type="submission" date="2025-08" db="UniProtKB">
        <authorList>
            <consortium name="RefSeq"/>
        </authorList>
    </citation>
    <scope>IDENTIFICATION</scope>
    <source>
        <tissue evidence="14">Leaf</tissue>
    </source>
</reference>
<evidence type="ECO:0000256" key="6">
    <source>
        <dbReference type="ARBA" id="ARBA00022723"/>
    </source>
</evidence>
<dbReference type="InterPro" id="IPR001128">
    <property type="entry name" value="Cyt_P450"/>
</dbReference>
<keyword evidence="7" id="KW-1133">Transmembrane helix</keyword>
<name>A0ABM1QKI7_CAMSA</name>
<dbReference type="PRINTS" id="PR00463">
    <property type="entry name" value="EP450I"/>
</dbReference>
<keyword evidence="13" id="KW-1185">Reference proteome</keyword>
<comment type="cofactor">
    <cofactor evidence="1">
        <name>heme</name>
        <dbReference type="ChEBI" id="CHEBI:30413"/>
    </cofactor>
</comment>
<evidence type="ECO:0000256" key="11">
    <source>
        <dbReference type="ARBA" id="ARBA00023136"/>
    </source>
</evidence>
<dbReference type="GeneID" id="104721030"/>
<dbReference type="Proteomes" id="UP000694864">
    <property type="component" value="Chromosome 11"/>
</dbReference>
<keyword evidence="8 12" id="KW-0560">Oxidoreductase</keyword>
<dbReference type="Pfam" id="PF00067">
    <property type="entry name" value="p450"/>
    <property type="match status" value="1"/>
</dbReference>
<dbReference type="InterPro" id="IPR002401">
    <property type="entry name" value="Cyt_P450_E_grp-I"/>
</dbReference>
<evidence type="ECO:0000256" key="3">
    <source>
        <dbReference type="ARBA" id="ARBA00010617"/>
    </source>
</evidence>
<dbReference type="InterPro" id="IPR036396">
    <property type="entry name" value="Cyt_P450_sf"/>
</dbReference>
<evidence type="ECO:0000313" key="14">
    <source>
        <dbReference type="RefSeq" id="XP_019087275.1"/>
    </source>
</evidence>
<keyword evidence="9 12" id="KW-0408">Iron</keyword>
<evidence type="ECO:0000256" key="2">
    <source>
        <dbReference type="ARBA" id="ARBA00004167"/>
    </source>
</evidence>
<dbReference type="PRINTS" id="PR00385">
    <property type="entry name" value="P450"/>
</dbReference>
<evidence type="ECO:0000256" key="12">
    <source>
        <dbReference type="RuleBase" id="RU000461"/>
    </source>
</evidence>
<dbReference type="PANTHER" id="PTHR47947">
    <property type="entry name" value="CYTOCHROME P450 82C3-RELATED"/>
    <property type="match status" value="1"/>
</dbReference>
<evidence type="ECO:0000256" key="7">
    <source>
        <dbReference type="ARBA" id="ARBA00022989"/>
    </source>
</evidence>
<evidence type="ECO:0000256" key="9">
    <source>
        <dbReference type="ARBA" id="ARBA00023004"/>
    </source>
</evidence>
<keyword evidence="6 12" id="KW-0479">Metal-binding</keyword>
<comment type="similarity">
    <text evidence="3 12">Belongs to the cytochrome P450 family.</text>
</comment>
<protein>
    <submittedName>
        <fullName evidence="14">Cytochrome P450 81D11-like</fullName>
    </submittedName>
</protein>
<dbReference type="SUPFAM" id="SSF48264">
    <property type="entry name" value="Cytochrome P450"/>
    <property type="match status" value="1"/>
</dbReference>
<comment type="subcellular location">
    <subcellularLocation>
        <location evidence="2">Membrane</location>
        <topology evidence="2">Single-pass membrane protein</topology>
    </subcellularLocation>
</comment>
<keyword evidence="10 12" id="KW-0503">Monooxygenase</keyword>
<evidence type="ECO:0000256" key="4">
    <source>
        <dbReference type="ARBA" id="ARBA00022617"/>
    </source>
</evidence>
<dbReference type="PROSITE" id="PS00086">
    <property type="entry name" value="CYTOCHROME_P450"/>
    <property type="match status" value="1"/>
</dbReference>
<dbReference type="RefSeq" id="XP_019087275.1">
    <property type="nucleotide sequence ID" value="XM_019231730.1"/>
</dbReference>
<evidence type="ECO:0000256" key="8">
    <source>
        <dbReference type="ARBA" id="ARBA00023002"/>
    </source>
</evidence>
<keyword evidence="11" id="KW-0472">Membrane</keyword>
<dbReference type="InterPro" id="IPR017972">
    <property type="entry name" value="Cyt_P450_CS"/>
</dbReference>
<keyword evidence="4 12" id="KW-0349">Heme</keyword>
<gene>
    <name evidence="14" type="primary">LOC104721030</name>
</gene>
<evidence type="ECO:0000256" key="10">
    <source>
        <dbReference type="ARBA" id="ARBA00023033"/>
    </source>
</evidence>
<proteinExistence type="inferred from homology"/>
<dbReference type="InterPro" id="IPR050651">
    <property type="entry name" value="Plant_Cytochrome_P450_Monoox"/>
</dbReference>
<sequence>MVAGKRYYDDGTEDNDEAKRVRKLVSGLTGGASAGNPADYISIVQWGLVDEKRAEKERGHTMIDHLLSLQETQPEYYSDVTIKGMILSMISAGTDTSSTTLEWAMSSLLNHPEILMKVRSEIDEKVGLDRLIDESDIRDSKLWEEPERFKPERFEKEGDIHKLMMPFGIGRRACPGAGLAQRLVGLTLGALVQCFVGKGW</sequence>
<dbReference type="Gene3D" id="1.10.630.10">
    <property type="entry name" value="Cytochrome P450"/>
    <property type="match status" value="2"/>
</dbReference>
<dbReference type="PANTHER" id="PTHR47947:SF62">
    <property type="entry name" value="CYTOCHROME P450, FAMILY 81, SUBFAMILY D, POLYPEPTIDE 5"/>
    <property type="match status" value="1"/>
</dbReference>
<evidence type="ECO:0000313" key="13">
    <source>
        <dbReference type="Proteomes" id="UP000694864"/>
    </source>
</evidence>
<reference evidence="13" key="1">
    <citation type="journal article" date="2014" name="Nat. Commun.">
        <title>The emerging biofuel crop Camelina sativa retains a highly undifferentiated hexaploid genome structure.</title>
        <authorList>
            <person name="Kagale S."/>
            <person name="Koh C."/>
            <person name="Nixon J."/>
            <person name="Bollina V."/>
            <person name="Clarke W.E."/>
            <person name="Tuteja R."/>
            <person name="Spillane C."/>
            <person name="Robinson S.J."/>
            <person name="Links M.G."/>
            <person name="Clarke C."/>
            <person name="Higgins E.E."/>
            <person name="Huebert T."/>
            <person name="Sharpe A.G."/>
            <person name="Parkin I.A."/>
        </authorList>
    </citation>
    <scope>NUCLEOTIDE SEQUENCE [LARGE SCALE GENOMIC DNA]</scope>
    <source>
        <strain evidence="13">cv. DH55</strain>
    </source>
</reference>
<evidence type="ECO:0000256" key="5">
    <source>
        <dbReference type="ARBA" id="ARBA00022692"/>
    </source>
</evidence>